<dbReference type="Proteomes" id="UP001589698">
    <property type="component" value="Unassembled WGS sequence"/>
</dbReference>
<organism evidence="8 9">
    <name type="scientific">Nocardioides zeicaulis</name>
    <dbReference type="NCBI Taxonomy" id="1776857"/>
    <lineage>
        <taxon>Bacteria</taxon>
        <taxon>Bacillati</taxon>
        <taxon>Actinomycetota</taxon>
        <taxon>Actinomycetes</taxon>
        <taxon>Propionibacteriales</taxon>
        <taxon>Nocardioidaceae</taxon>
        <taxon>Nocardioides</taxon>
    </lineage>
</organism>
<evidence type="ECO:0000313" key="8">
    <source>
        <dbReference type="EMBL" id="MFC0223314.1"/>
    </source>
</evidence>
<dbReference type="PANTHER" id="PTHR47359:SF3">
    <property type="entry name" value="NLP_P60 DOMAIN-CONTAINING PROTEIN-RELATED"/>
    <property type="match status" value="1"/>
</dbReference>
<comment type="similarity">
    <text evidence="1">Belongs to the peptidase C40 family.</text>
</comment>
<feature type="region of interest" description="Disordered" evidence="6">
    <location>
        <begin position="274"/>
        <end position="380"/>
    </location>
</feature>
<dbReference type="Gene3D" id="3.90.1720.10">
    <property type="entry name" value="endopeptidase domain like (from Nostoc punctiforme)"/>
    <property type="match status" value="1"/>
</dbReference>
<sequence>MRSATPPTPDARRQARRRTTVRWATAAVLVTGLALGGVHPVAFADDDAVPSEADVAVARARAGDKARDVDAVRGDLIRANLALDAAGDVAAQAAEAYNGARWRAEQARADVESARVAADQAREDVDAQRELYAETVVQSYEEASEVQGLSAVVESDGIESLIDHSVTMGNTSDALDSQYDSYTAASAVAEVTADGADAAAGRAKEAEAEAEQARDEAAAAEADAGAQAQAIAVRKSALIAELAELEGISVRLAEKRQRALEAAAAEAAAAAAQAQAEAAAEAEAEQAEQEQQEAAPTPAPSPTPSPTPSPAPTGKPSPSPTPTSTPTSTPTPAPTPTPTPSPTPTPTPVPTPTPTPTPSPTPTPTPTPPPVPTPAPSGGADAAIAFARAQLGEPYQYGAAGPDAWDCSGLTAAAWASGGRTLPHYSVAQYTQSTRISASQLAPGDLVFWGSSSSPSSIYHVALYVGDGQIIHAPRTGRDVSMESMYYWRTPNFFARP</sequence>
<feature type="compositionally biased region" description="Acidic residues" evidence="6">
    <location>
        <begin position="280"/>
        <end position="291"/>
    </location>
</feature>
<dbReference type="InterPro" id="IPR038765">
    <property type="entry name" value="Papain-like_cys_pep_sf"/>
</dbReference>
<name>A0ABV6E2V4_9ACTN</name>
<evidence type="ECO:0000256" key="3">
    <source>
        <dbReference type="ARBA" id="ARBA00022801"/>
    </source>
</evidence>
<feature type="coiled-coil region" evidence="5">
    <location>
        <begin position="104"/>
        <end position="131"/>
    </location>
</feature>
<dbReference type="Pfam" id="PF00877">
    <property type="entry name" value="NLPC_P60"/>
    <property type="match status" value="1"/>
</dbReference>
<gene>
    <name evidence="8" type="ORF">ACFFJG_12550</name>
</gene>
<dbReference type="EMBL" id="JBHLXH010000001">
    <property type="protein sequence ID" value="MFC0223314.1"/>
    <property type="molecule type" value="Genomic_DNA"/>
</dbReference>
<evidence type="ECO:0000256" key="6">
    <source>
        <dbReference type="SAM" id="MobiDB-lite"/>
    </source>
</evidence>
<reference evidence="8 9" key="1">
    <citation type="submission" date="2024-09" db="EMBL/GenBank/DDBJ databases">
        <authorList>
            <person name="Sun Q."/>
            <person name="Mori K."/>
        </authorList>
    </citation>
    <scope>NUCLEOTIDE SEQUENCE [LARGE SCALE GENOMIC DNA]</scope>
    <source>
        <strain evidence="8 9">CCM 8654</strain>
    </source>
</reference>
<keyword evidence="3" id="KW-0378">Hydrolase</keyword>
<keyword evidence="5" id="KW-0175">Coiled coil</keyword>
<evidence type="ECO:0000256" key="4">
    <source>
        <dbReference type="ARBA" id="ARBA00022807"/>
    </source>
</evidence>
<evidence type="ECO:0000256" key="2">
    <source>
        <dbReference type="ARBA" id="ARBA00022670"/>
    </source>
</evidence>
<keyword evidence="9" id="KW-1185">Reference proteome</keyword>
<feature type="compositionally biased region" description="Pro residues" evidence="6">
    <location>
        <begin position="297"/>
        <end position="375"/>
    </location>
</feature>
<keyword evidence="2" id="KW-0645">Protease</keyword>
<protein>
    <submittedName>
        <fullName evidence="8">C40 family peptidase</fullName>
    </submittedName>
</protein>
<dbReference type="InterPro" id="IPR000064">
    <property type="entry name" value="NLP_P60_dom"/>
</dbReference>
<dbReference type="InterPro" id="IPR051794">
    <property type="entry name" value="PG_Endopeptidase_C40"/>
</dbReference>
<evidence type="ECO:0000256" key="1">
    <source>
        <dbReference type="ARBA" id="ARBA00007074"/>
    </source>
</evidence>
<evidence type="ECO:0000313" key="9">
    <source>
        <dbReference type="Proteomes" id="UP001589698"/>
    </source>
</evidence>
<evidence type="ECO:0000256" key="5">
    <source>
        <dbReference type="SAM" id="Coils"/>
    </source>
</evidence>
<comment type="caution">
    <text evidence="8">The sequence shown here is derived from an EMBL/GenBank/DDBJ whole genome shotgun (WGS) entry which is preliminary data.</text>
</comment>
<accession>A0ABV6E2V4</accession>
<keyword evidence="4" id="KW-0788">Thiol protease</keyword>
<dbReference type="PANTHER" id="PTHR47359">
    <property type="entry name" value="PEPTIDOGLYCAN DL-ENDOPEPTIDASE CWLO"/>
    <property type="match status" value="1"/>
</dbReference>
<dbReference type="SUPFAM" id="SSF54001">
    <property type="entry name" value="Cysteine proteinases"/>
    <property type="match status" value="1"/>
</dbReference>
<dbReference type="PROSITE" id="PS51935">
    <property type="entry name" value="NLPC_P60"/>
    <property type="match status" value="1"/>
</dbReference>
<proteinExistence type="inferred from homology"/>
<evidence type="ECO:0000259" key="7">
    <source>
        <dbReference type="PROSITE" id="PS51935"/>
    </source>
</evidence>
<feature type="coiled-coil region" evidence="5">
    <location>
        <begin position="196"/>
        <end position="223"/>
    </location>
</feature>
<feature type="domain" description="NlpC/P60" evidence="7">
    <location>
        <begin position="377"/>
        <end position="497"/>
    </location>
</feature>
<dbReference type="RefSeq" id="WP_378519071.1">
    <property type="nucleotide sequence ID" value="NZ_JBHLXH010000001.1"/>
</dbReference>